<feature type="compositionally biased region" description="Basic residues" evidence="1">
    <location>
        <begin position="41"/>
        <end position="54"/>
    </location>
</feature>
<accession>A0A498IVB0</accession>
<feature type="region of interest" description="Disordered" evidence="1">
    <location>
        <begin position="1"/>
        <end position="89"/>
    </location>
</feature>
<sequence length="117" mass="13634">MVGGVQQQQQQQQSLFPLSGVGYMNPRTPLRSAHTFVHNSTIRRGKKRRRRVQGRSKIPEREETMRRSDDTSSSNHKSTKPPFESSSQDVLNSLLSRLRRYSKLLFQVTEYEIRTQT</sequence>
<feature type="compositionally biased region" description="Low complexity" evidence="1">
    <location>
        <begin position="1"/>
        <end position="13"/>
    </location>
</feature>
<organism evidence="2 3">
    <name type="scientific">Malus domestica</name>
    <name type="common">Apple</name>
    <name type="synonym">Pyrus malus</name>
    <dbReference type="NCBI Taxonomy" id="3750"/>
    <lineage>
        <taxon>Eukaryota</taxon>
        <taxon>Viridiplantae</taxon>
        <taxon>Streptophyta</taxon>
        <taxon>Embryophyta</taxon>
        <taxon>Tracheophyta</taxon>
        <taxon>Spermatophyta</taxon>
        <taxon>Magnoliopsida</taxon>
        <taxon>eudicotyledons</taxon>
        <taxon>Gunneridae</taxon>
        <taxon>Pentapetalae</taxon>
        <taxon>rosids</taxon>
        <taxon>fabids</taxon>
        <taxon>Rosales</taxon>
        <taxon>Rosaceae</taxon>
        <taxon>Amygdaloideae</taxon>
        <taxon>Maleae</taxon>
        <taxon>Malus</taxon>
    </lineage>
</organism>
<comment type="caution">
    <text evidence="2">The sequence shown here is derived from an EMBL/GenBank/DDBJ whole genome shotgun (WGS) entry which is preliminary data.</text>
</comment>
<evidence type="ECO:0000313" key="2">
    <source>
        <dbReference type="EMBL" id="RXH85313.1"/>
    </source>
</evidence>
<dbReference type="Proteomes" id="UP000290289">
    <property type="component" value="Chromosome 11"/>
</dbReference>
<dbReference type="AlphaFoldDB" id="A0A498IVB0"/>
<keyword evidence="3" id="KW-1185">Reference proteome</keyword>
<reference evidence="2 3" key="1">
    <citation type="submission" date="2018-10" db="EMBL/GenBank/DDBJ databases">
        <title>A high-quality apple genome assembly.</title>
        <authorList>
            <person name="Hu J."/>
        </authorList>
    </citation>
    <scope>NUCLEOTIDE SEQUENCE [LARGE SCALE GENOMIC DNA]</scope>
    <source>
        <strain evidence="3">cv. HFTH1</strain>
        <tissue evidence="2">Young leaf</tissue>
    </source>
</reference>
<name>A0A498IVB0_MALDO</name>
<evidence type="ECO:0000313" key="3">
    <source>
        <dbReference type="Proteomes" id="UP000290289"/>
    </source>
</evidence>
<evidence type="ECO:0000256" key="1">
    <source>
        <dbReference type="SAM" id="MobiDB-lite"/>
    </source>
</evidence>
<gene>
    <name evidence="2" type="ORF">DVH24_042081</name>
</gene>
<protein>
    <submittedName>
        <fullName evidence="2">Uncharacterized protein</fullName>
    </submittedName>
</protein>
<dbReference type="EMBL" id="RDQH01000337">
    <property type="protein sequence ID" value="RXH85313.1"/>
    <property type="molecule type" value="Genomic_DNA"/>
</dbReference>
<feature type="compositionally biased region" description="Basic and acidic residues" evidence="1">
    <location>
        <begin position="57"/>
        <end position="70"/>
    </location>
</feature>
<proteinExistence type="predicted"/>